<proteinExistence type="predicted"/>
<evidence type="ECO:0000313" key="4">
    <source>
        <dbReference type="EMBL" id="MDQ0179230.1"/>
    </source>
</evidence>
<dbReference type="EMBL" id="JAUSTF010000001">
    <property type="protein sequence ID" value="MDQ0179230.1"/>
    <property type="molecule type" value="Genomic_DNA"/>
</dbReference>
<dbReference type="SUPFAM" id="SSF160113">
    <property type="entry name" value="YegP-like"/>
    <property type="match status" value="1"/>
</dbReference>
<gene>
    <name evidence="3" type="ORF">J2S90_001062</name>
    <name evidence="4" type="ORF">J2S93_000637</name>
</gene>
<name>A0AAW8DDW7_9MICC</name>
<dbReference type="RefSeq" id="WP_306959710.1">
    <property type="nucleotide sequence ID" value="NZ_JAUSRG010000002.1"/>
</dbReference>
<dbReference type="Pfam" id="PF07411">
    <property type="entry name" value="DUF1508"/>
    <property type="match status" value="1"/>
</dbReference>
<organism evidence="3 6">
    <name type="scientific">Arthrobacter bambusae</name>
    <dbReference type="NCBI Taxonomy" id="1338426"/>
    <lineage>
        <taxon>Bacteria</taxon>
        <taxon>Bacillati</taxon>
        <taxon>Actinomycetota</taxon>
        <taxon>Actinomycetes</taxon>
        <taxon>Micrococcales</taxon>
        <taxon>Micrococcaceae</taxon>
        <taxon>Arthrobacter</taxon>
    </lineage>
</organism>
<dbReference type="Proteomes" id="UP001242995">
    <property type="component" value="Unassembled WGS sequence"/>
</dbReference>
<evidence type="ECO:0000259" key="2">
    <source>
        <dbReference type="Pfam" id="PF07411"/>
    </source>
</evidence>
<dbReference type="AlphaFoldDB" id="A0AAW8DDW7"/>
<evidence type="ECO:0000256" key="1">
    <source>
        <dbReference type="SAM" id="MobiDB-lite"/>
    </source>
</evidence>
<dbReference type="Proteomes" id="UP001230951">
    <property type="component" value="Unassembled WGS sequence"/>
</dbReference>
<dbReference type="EMBL" id="JAUSRG010000002">
    <property type="protein sequence ID" value="MDP9904116.1"/>
    <property type="molecule type" value="Genomic_DNA"/>
</dbReference>
<accession>A0AAW8DDW7</accession>
<feature type="domain" description="DUF1508" evidence="2">
    <location>
        <begin position="11"/>
        <end position="50"/>
    </location>
</feature>
<dbReference type="InterPro" id="IPR010879">
    <property type="entry name" value="DUF1508"/>
</dbReference>
<dbReference type="Gene3D" id="2.30.29.80">
    <property type="match status" value="1"/>
</dbReference>
<protein>
    <submittedName>
        <fullName evidence="3">Uncharacterized protein YegP (UPF0339 family)</fullName>
    </submittedName>
</protein>
<comment type="caution">
    <text evidence="3">The sequence shown here is derived from an EMBL/GenBank/DDBJ whole genome shotgun (WGS) entry which is preliminary data.</text>
</comment>
<evidence type="ECO:0000313" key="5">
    <source>
        <dbReference type="Proteomes" id="UP001230951"/>
    </source>
</evidence>
<sequence length="113" mass="12265">MAGKFELFVDARERYRFRLKAADGTVMAVSKDFETKRAAVVGIREVRACAGMGLITDLCPGQPAAPGPVSGISAQALPEARPPRGRSWLGRTSIARKRGNKALTSKRWPNLVK</sequence>
<feature type="region of interest" description="Disordered" evidence="1">
    <location>
        <begin position="70"/>
        <end position="93"/>
    </location>
</feature>
<keyword evidence="5" id="KW-1185">Reference proteome</keyword>
<evidence type="ECO:0000313" key="6">
    <source>
        <dbReference type="Proteomes" id="UP001242995"/>
    </source>
</evidence>
<reference evidence="3 5" key="1">
    <citation type="submission" date="2023-07" db="EMBL/GenBank/DDBJ databases">
        <title>Sorghum-associated microbial communities from plants grown in Nebraska, USA.</title>
        <authorList>
            <person name="Schachtman D."/>
        </authorList>
    </citation>
    <scope>NUCLEOTIDE SEQUENCE</scope>
    <source>
        <strain evidence="3">DS1006</strain>
        <strain evidence="4 5">DS1016</strain>
    </source>
</reference>
<evidence type="ECO:0000313" key="3">
    <source>
        <dbReference type="EMBL" id="MDP9904116.1"/>
    </source>
</evidence>
<dbReference type="InterPro" id="IPR036913">
    <property type="entry name" value="YegP-like_sf"/>
</dbReference>